<evidence type="ECO:0000313" key="3">
    <source>
        <dbReference type="Proteomes" id="UP001190700"/>
    </source>
</evidence>
<protein>
    <submittedName>
        <fullName evidence="2">Uncharacterized protein</fullName>
    </submittedName>
</protein>
<accession>A0AAE0H1W4</accession>
<keyword evidence="3" id="KW-1185">Reference proteome</keyword>
<sequence length="140" mass="15521">MGMEELRWDGGRSWAIRKGWRGVWQKEVARERDVGSNEGGGGVEGRVEEAMMKMEKAEETSNYIDEGGSMCRGQSMQGMEEDAHGSIEGVGNVWGASMRGMEVCGGMCARGTHAARTHETYARSERHARTLRQTHREDGV</sequence>
<proteinExistence type="predicted"/>
<feature type="region of interest" description="Disordered" evidence="1">
    <location>
        <begin position="59"/>
        <end position="82"/>
    </location>
</feature>
<evidence type="ECO:0000313" key="2">
    <source>
        <dbReference type="EMBL" id="KAK3288341.1"/>
    </source>
</evidence>
<dbReference type="Proteomes" id="UP001190700">
    <property type="component" value="Unassembled WGS sequence"/>
</dbReference>
<gene>
    <name evidence="2" type="ORF">CYMTET_4179</name>
</gene>
<comment type="caution">
    <text evidence="2">The sequence shown here is derived from an EMBL/GenBank/DDBJ whole genome shotgun (WGS) entry which is preliminary data.</text>
</comment>
<organism evidence="2 3">
    <name type="scientific">Cymbomonas tetramitiformis</name>
    <dbReference type="NCBI Taxonomy" id="36881"/>
    <lineage>
        <taxon>Eukaryota</taxon>
        <taxon>Viridiplantae</taxon>
        <taxon>Chlorophyta</taxon>
        <taxon>Pyramimonadophyceae</taxon>
        <taxon>Pyramimonadales</taxon>
        <taxon>Pyramimonadaceae</taxon>
        <taxon>Cymbomonas</taxon>
    </lineage>
</organism>
<reference evidence="2 3" key="1">
    <citation type="journal article" date="2015" name="Genome Biol. Evol.">
        <title>Comparative Genomics of a Bacterivorous Green Alga Reveals Evolutionary Causalities and Consequences of Phago-Mixotrophic Mode of Nutrition.</title>
        <authorList>
            <person name="Burns J.A."/>
            <person name="Paasch A."/>
            <person name="Narechania A."/>
            <person name="Kim E."/>
        </authorList>
    </citation>
    <scope>NUCLEOTIDE SEQUENCE [LARGE SCALE GENOMIC DNA]</scope>
    <source>
        <strain evidence="2 3">PLY_AMNH</strain>
    </source>
</reference>
<evidence type="ECO:0000256" key="1">
    <source>
        <dbReference type="SAM" id="MobiDB-lite"/>
    </source>
</evidence>
<dbReference type="AlphaFoldDB" id="A0AAE0H1W4"/>
<dbReference type="EMBL" id="LGRX02000509">
    <property type="protein sequence ID" value="KAK3288341.1"/>
    <property type="molecule type" value="Genomic_DNA"/>
</dbReference>
<name>A0AAE0H1W4_9CHLO</name>